<comment type="caution">
    <text evidence="4">The sequence shown here is derived from an EMBL/GenBank/DDBJ whole genome shotgun (WGS) entry which is preliminary data.</text>
</comment>
<organism evidence="4 5">
    <name type="scientific">Tahibacter soli</name>
    <dbReference type="NCBI Taxonomy" id="2983605"/>
    <lineage>
        <taxon>Bacteria</taxon>
        <taxon>Pseudomonadati</taxon>
        <taxon>Pseudomonadota</taxon>
        <taxon>Gammaproteobacteria</taxon>
        <taxon>Lysobacterales</taxon>
        <taxon>Rhodanobacteraceae</taxon>
        <taxon>Tahibacter</taxon>
    </lineage>
</organism>
<dbReference type="GO" id="GO:0005737">
    <property type="term" value="C:cytoplasm"/>
    <property type="evidence" value="ECO:0007669"/>
    <property type="project" value="TreeGrafter"/>
</dbReference>
<dbReference type="Pfam" id="PF01266">
    <property type="entry name" value="DAO"/>
    <property type="match status" value="1"/>
</dbReference>
<dbReference type="SUPFAM" id="SSF54373">
    <property type="entry name" value="FAD-linked reductases, C-terminal domain"/>
    <property type="match status" value="1"/>
</dbReference>
<dbReference type="EMBL" id="JAOVZO020000020">
    <property type="protein sequence ID" value="MDC8015300.1"/>
    <property type="molecule type" value="Genomic_DNA"/>
</dbReference>
<feature type="transmembrane region" description="Helical" evidence="2">
    <location>
        <begin position="9"/>
        <end position="26"/>
    </location>
</feature>
<keyword evidence="5" id="KW-1185">Reference proteome</keyword>
<keyword evidence="1" id="KW-0560">Oxidoreductase</keyword>
<evidence type="ECO:0000313" key="4">
    <source>
        <dbReference type="EMBL" id="MDC8015300.1"/>
    </source>
</evidence>
<dbReference type="Gene3D" id="3.30.9.10">
    <property type="entry name" value="D-Amino Acid Oxidase, subunit A, domain 2"/>
    <property type="match status" value="1"/>
</dbReference>
<dbReference type="Gene3D" id="3.50.50.60">
    <property type="entry name" value="FAD/NAD(P)-binding domain"/>
    <property type="match status" value="2"/>
</dbReference>
<evidence type="ECO:0000259" key="3">
    <source>
        <dbReference type="Pfam" id="PF01266"/>
    </source>
</evidence>
<keyword evidence="2" id="KW-1133">Transmembrane helix</keyword>
<dbReference type="SUPFAM" id="SSF51905">
    <property type="entry name" value="FAD/NAD(P)-binding domain"/>
    <property type="match status" value="1"/>
</dbReference>
<dbReference type="InterPro" id="IPR006076">
    <property type="entry name" value="FAD-dep_OxRdtase"/>
</dbReference>
<evidence type="ECO:0000256" key="2">
    <source>
        <dbReference type="SAM" id="Phobius"/>
    </source>
</evidence>
<name>A0A9X4BII3_9GAMM</name>
<dbReference type="AlphaFoldDB" id="A0A9X4BII3"/>
<reference evidence="4" key="1">
    <citation type="submission" date="2023-02" db="EMBL/GenBank/DDBJ databases">
        <title>Tahibacter soli sp. nov. isolated from soil.</title>
        <authorList>
            <person name="Baek J.H."/>
            <person name="Lee J.K."/>
            <person name="Choi D.G."/>
            <person name="Jeon C.O."/>
        </authorList>
    </citation>
    <scope>NUCLEOTIDE SEQUENCE</scope>
    <source>
        <strain evidence="4">BL</strain>
    </source>
</reference>
<proteinExistence type="predicted"/>
<feature type="domain" description="FAD dependent oxidoreductase" evidence="3">
    <location>
        <begin position="8"/>
        <end position="399"/>
    </location>
</feature>
<dbReference type="PANTHER" id="PTHR13847">
    <property type="entry name" value="SARCOSINE DEHYDROGENASE-RELATED"/>
    <property type="match status" value="1"/>
</dbReference>
<dbReference type="PROSITE" id="PS51257">
    <property type="entry name" value="PROKAR_LIPOPROTEIN"/>
    <property type="match status" value="1"/>
</dbReference>
<accession>A0A9X4BII3</accession>
<dbReference type="InterPro" id="IPR036188">
    <property type="entry name" value="FAD/NAD-bd_sf"/>
</dbReference>
<keyword evidence="2" id="KW-0812">Transmembrane</keyword>
<gene>
    <name evidence="4" type="ORF">OD750_022405</name>
</gene>
<evidence type="ECO:0000256" key="1">
    <source>
        <dbReference type="ARBA" id="ARBA00023002"/>
    </source>
</evidence>
<sequence length="419" mass="44921">MSDSRSPDVLVLGAGVVGLACAWYLLKAGRSVVVLDHGRVGGGASHGNCGTLTPSHAAPLAMPGMVGKALRWMLRKDAPFRVAPRFDPELLGWMLRFAQRCNWTDFDAANRAKAAILTHSRALIAGLVRDEGLDCDYAEHGTIYAFRDSAALGAFGWHARSLRDVGIDVVEKTGDELRALEPCLNDEIVGGVFHPGDAQVRPDRYVAELARIVRAAGGTIVEDCAVEGFAVDAGRVAAVRTSRGEYRGRDVVFALGAWSPALGRQLGLRIPVQPGKGYSITYTRPASCPRTPIVCKEASVCVTAWADGYRLGSTMEFAGYDTSLNRVRLDALKRGAALYLREPEGAHVREEWYGWRPMTYDDLPILGRAASADNLVLATGHGMLGVSMSAATGHLVAALVAGLQPAIDPAPYGPTRFRL</sequence>
<evidence type="ECO:0000313" key="5">
    <source>
        <dbReference type="Proteomes" id="UP001139971"/>
    </source>
</evidence>
<dbReference type="PANTHER" id="PTHR13847:SF289">
    <property type="entry name" value="GLYCINE OXIDASE"/>
    <property type="match status" value="1"/>
</dbReference>
<protein>
    <submittedName>
        <fullName evidence="4">FAD-dependent oxidoreductase</fullName>
    </submittedName>
</protein>
<dbReference type="GO" id="GO:0016491">
    <property type="term" value="F:oxidoreductase activity"/>
    <property type="evidence" value="ECO:0007669"/>
    <property type="project" value="UniProtKB-KW"/>
</dbReference>
<dbReference type="Proteomes" id="UP001139971">
    <property type="component" value="Unassembled WGS sequence"/>
</dbReference>
<keyword evidence="2" id="KW-0472">Membrane</keyword>
<dbReference type="RefSeq" id="WP_263544312.1">
    <property type="nucleotide sequence ID" value="NZ_JAOVZO020000020.1"/>
</dbReference>